<evidence type="ECO:0000256" key="1">
    <source>
        <dbReference type="SAM" id="MobiDB-lite"/>
    </source>
</evidence>
<accession>A0ABR1XCW7</accession>
<keyword evidence="3" id="KW-1185">Reference proteome</keyword>
<comment type="caution">
    <text evidence="2">The sequence shown here is derived from an EMBL/GenBank/DDBJ whole genome shotgun (WGS) entry which is preliminary data.</text>
</comment>
<evidence type="ECO:0000313" key="3">
    <source>
        <dbReference type="Proteomes" id="UP001433268"/>
    </source>
</evidence>
<dbReference type="GeneID" id="92038468"/>
<gene>
    <name evidence="2" type="ORF">PG997_001093</name>
</gene>
<dbReference type="RefSeq" id="XP_066675181.1">
    <property type="nucleotide sequence ID" value="XM_066805408.1"/>
</dbReference>
<evidence type="ECO:0000313" key="2">
    <source>
        <dbReference type="EMBL" id="KAK8094408.1"/>
    </source>
</evidence>
<name>A0ABR1XCW7_9PEZI</name>
<reference evidence="2 3" key="1">
    <citation type="submission" date="2023-01" db="EMBL/GenBank/DDBJ databases">
        <title>Analysis of 21 Apiospora genomes using comparative genomics revels a genus with tremendous synthesis potential of carbohydrate active enzymes and secondary metabolites.</title>
        <authorList>
            <person name="Sorensen T."/>
        </authorList>
    </citation>
    <scope>NUCLEOTIDE SEQUENCE [LARGE SCALE GENOMIC DNA]</scope>
    <source>
        <strain evidence="2 3">CBS 114990</strain>
    </source>
</reference>
<organism evidence="2 3">
    <name type="scientific">Apiospora hydei</name>
    <dbReference type="NCBI Taxonomy" id="1337664"/>
    <lineage>
        <taxon>Eukaryota</taxon>
        <taxon>Fungi</taxon>
        <taxon>Dikarya</taxon>
        <taxon>Ascomycota</taxon>
        <taxon>Pezizomycotina</taxon>
        <taxon>Sordariomycetes</taxon>
        <taxon>Xylariomycetidae</taxon>
        <taxon>Amphisphaeriales</taxon>
        <taxon>Apiosporaceae</taxon>
        <taxon>Apiospora</taxon>
    </lineage>
</organism>
<sequence length="150" mass="16051">MELLNPSPPLLTPSVASSATVDAAATSNDTTTDRRRPFPSRTSPSPPNSSSSAAAEAAGFGSKPPPKRSQIIQQLSLLVGFLEWIRPAAPNSELCQTVARIVRHVLDQTLDGPPRGAGPEDAAVDWGTVEFATDVSNYFNFDLLDTFDWL</sequence>
<protein>
    <submittedName>
        <fullName evidence="2">Uncharacterized protein</fullName>
    </submittedName>
</protein>
<feature type="region of interest" description="Disordered" evidence="1">
    <location>
        <begin position="1"/>
        <end position="67"/>
    </location>
</feature>
<dbReference type="Proteomes" id="UP001433268">
    <property type="component" value="Unassembled WGS sequence"/>
</dbReference>
<feature type="compositionally biased region" description="Low complexity" evidence="1">
    <location>
        <begin position="39"/>
        <end position="58"/>
    </location>
</feature>
<feature type="compositionally biased region" description="Low complexity" evidence="1">
    <location>
        <begin position="12"/>
        <end position="30"/>
    </location>
</feature>
<feature type="compositionally biased region" description="Pro residues" evidence="1">
    <location>
        <begin position="1"/>
        <end position="11"/>
    </location>
</feature>
<dbReference type="EMBL" id="JAQQWN010000002">
    <property type="protein sequence ID" value="KAK8094408.1"/>
    <property type="molecule type" value="Genomic_DNA"/>
</dbReference>
<proteinExistence type="predicted"/>